<name>A0A6A6HTR1_9PLEO</name>
<evidence type="ECO:0000313" key="2">
    <source>
        <dbReference type="Proteomes" id="UP000800094"/>
    </source>
</evidence>
<dbReference type="Proteomes" id="UP000800094">
    <property type="component" value="Unassembled WGS sequence"/>
</dbReference>
<proteinExistence type="predicted"/>
<organism evidence="1 2">
    <name type="scientific">Trematosphaeria pertusa</name>
    <dbReference type="NCBI Taxonomy" id="390896"/>
    <lineage>
        <taxon>Eukaryota</taxon>
        <taxon>Fungi</taxon>
        <taxon>Dikarya</taxon>
        <taxon>Ascomycota</taxon>
        <taxon>Pezizomycotina</taxon>
        <taxon>Dothideomycetes</taxon>
        <taxon>Pleosporomycetidae</taxon>
        <taxon>Pleosporales</taxon>
        <taxon>Massarineae</taxon>
        <taxon>Trematosphaeriaceae</taxon>
        <taxon>Trematosphaeria</taxon>
    </lineage>
</organism>
<dbReference type="GeneID" id="54580645"/>
<sequence length="203" mass="23290">MKLDIVGNQSPISNDITDRVIEIEAIMCTRPFLVHADIDVVWDPQSPDLIATSRRRRRRGDAECVAFARWHNDEPELDRRHCQVHERRMSIHGGEPINTNEVTEGSDRIDEILIILRSIIMTIESLDRTVSMINTTLHEQEYKHTHAEELGQNPDSNALRMGSSPAFRILIADTNREYVGARAHLLQVCDRLHHEAGAAYKRR</sequence>
<protein>
    <submittedName>
        <fullName evidence="1">Uncharacterized protein</fullName>
    </submittedName>
</protein>
<dbReference type="AlphaFoldDB" id="A0A6A6HTR1"/>
<evidence type="ECO:0000313" key="1">
    <source>
        <dbReference type="EMBL" id="KAF2241401.1"/>
    </source>
</evidence>
<dbReference type="EMBL" id="ML987212">
    <property type="protein sequence ID" value="KAF2241401.1"/>
    <property type="molecule type" value="Genomic_DNA"/>
</dbReference>
<reference evidence="1" key="1">
    <citation type="journal article" date="2020" name="Stud. Mycol.">
        <title>101 Dothideomycetes genomes: a test case for predicting lifestyles and emergence of pathogens.</title>
        <authorList>
            <person name="Haridas S."/>
            <person name="Albert R."/>
            <person name="Binder M."/>
            <person name="Bloem J."/>
            <person name="Labutti K."/>
            <person name="Salamov A."/>
            <person name="Andreopoulos B."/>
            <person name="Baker S."/>
            <person name="Barry K."/>
            <person name="Bills G."/>
            <person name="Bluhm B."/>
            <person name="Cannon C."/>
            <person name="Castanera R."/>
            <person name="Culley D."/>
            <person name="Daum C."/>
            <person name="Ezra D."/>
            <person name="Gonzalez J."/>
            <person name="Henrissat B."/>
            <person name="Kuo A."/>
            <person name="Liang C."/>
            <person name="Lipzen A."/>
            <person name="Lutzoni F."/>
            <person name="Magnuson J."/>
            <person name="Mondo S."/>
            <person name="Nolan M."/>
            <person name="Ohm R."/>
            <person name="Pangilinan J."/>
            <person name="Park H.-J."/>
            <person name="Ramirez L."/>
            <person name="Alfaro M."/>
            <person name="Sun H."/>
            <person name="Tritt A."/>
            <person name="Yoshinaga Y."/>
            <person name="Zwiers L.-H."/>
            <person name="Turgeon B."/>
            <person name="Goodwin S."/>
            <person name="Spatafora J."/>
            <person name="Crous P."/>
            <person name="Grigoriev I."/>
        </authorList>
    </citation>
    <scope>NUCLEOTIDE SEQUENCE</scope>
    <source>
        <strain evidence="1">CBS 122368</strain>
    </source>
</reference>
<gene>
    <name evidence="1" type="ORF">BU26DRAFT_511495</name>
</gene>
<accession>A0A6A6HTR1</accession>
<keyword evidence="2" id="KW-1185">Reference proteome</keyword>
<dbReference type="RefSeq" id="XP_033676405.1">
    <property type="nucleotide sequence ID" value="XM_033827315.1"/>
</dbReference>